<dbReference type="EMBL" id="CAJJDN010000072">
    <property type="protein sequence ID" value="CAD8099435.1"/>
    <property type="molecule type" value="Genomic_DNA"/>
</dbReference>
<dbReference type="AlphaFoldDB" id="A0A8S1P8T5"/>
<reference evidence="2" key="1">
    <citation type="submission" date="2021-01" db="EMBL/GenBank/DDBJ databases">
        <authorList>
            <consortium name="Genoscope - CEA"/>
            <person name="William W."/>
        </authorList>
    </citation>
    <scope>NUCLEOTIDE SEQUENCE</scope>
</reference>
<protein>
    <recommendedName>
        <fullName evidence="4">Transmembrane protein</fullName>
    </recommendedName>
</protein>
<sequence>MFREFLLNLFFHIVIVLDDDILTLKYKILPLNILYQVQSLQASLMILSIFTIMSKNRVTARHLSFLFLKICIISIKNTIQYNSLQNIIQMWNRQNFNDFKIQLNTSMKLLINFMSILNPILPPQQFRDKFLAIARKIGKLLKILLYLIHFLAYDLEIEINYLKIFWAALIPIIQITIIFAHILINRIIKNFNVKIVFIQAYCIFLMCQSKPNIMQKVIVIFVFQINSCYFKKKNCKN</sequence>
<name>A0A8S1P8T5_9CILI</name>
<keyword evidence="1" id="KW-1133">Transmembrane helix</keyword>
<dbReference type="Proteomes" id="UP000692954">
    <property type="component" value="Unassembled WGS sequence"/>
</dbReference>
<evidence type="ECO:0000313" key="3">
    <source>
        <dbReference type="Proteomes" id="UP000692954"/>
    </source>
</evidence>
<feature type="transmembrane region" description="Helical" evidence="1">
    <location>
        <begin position="164"/>
        <end position="184"/>
    </location>
</feature>
<organism evidence="2 3">
    <name type="scientific">Paramecium sonneborni</name>
    <dbReference type="NCBI Taxonomy" id="65129"/>
    <lineage>
        <taxon>Eukaryota</taxon>
        <taxon>Sar</taxon>
        <taxon>Alveolata</taxon>
        <taxon>Ciliophora</taxon>
        <taxon>Intramacronucleata</taxon>
        <taxon>Oligohymenophorea</taxon>
        <taxon>Peniculida</taxon>
        <taxon>Parameciidae</taxon>
        <taxon>Paramecium</taxon>
    </lineage>
</organism>
<evidence type="ECO:0008006" key="4">
    <source>
        <dbReference type="Google" id="ProtNLM"/>
    </source>
</evidence>
<keyword evidence="1" id="KW-0472">Membrane</keyword>
<keyword evidence="3" id="KW-1185">Reference proteome</keyword>
<evidence type="ECO:0000256" key="1">
    <source>
        <dbReference type="SAM" id="Phobius"/>
    </source>
</evidence>
<evidence type="ECO:0000313" key="2">
    <source>
        <dbReference type="EMBL" id="CAD8099435.1"/>
    </source>
</evidence>
<accession>A0A8S1P8T5</accession>
<keyword evidence="1" id="KW-0812">Transmembrane</keyword>
<comment type="caution">
    <text evidence="2">The sequence shown here is derived from an EMBL/GenBank/DDBJ whole genome shotgun (WGS) entry which is preliminary data.</text>
</comment>
<gene>
    <name evidence="2" type="ORF">PSON_ATCC_30995.1.T0720010</name>
</gene>
<proteinExistence type="predicted"/>